<dbReference type="PANTHER" id="PTHR43527">
    <property type="entry name" value="4-DIPHOSPHOCYTIDYL-2-C-METHYL-D-ERYTHRITOL KINASE, CHLOROPLASTIC"/>
    <property type="match status" value="1"/>
</dbReference>
<reference evidence="13" key="1">
    <citation type="journal article" date="2019" name="Int. J. Syst. Evol. Microbiol.">
        <title>The Global Catalogue of Microorganisms (GCM) 10K type strain sequencing project: providing services to taxonomists for standard genome sequencing and annotation.</title>
        <authorList>
            <consortium name="The Broad Institute Genomics Platform"/>
            <consortium name="The Broad Institute Genome Sequencing Center for Infectious Disease"/>
            <person name="Wu L."/>
            <person name="Ma J."/>
        </authorList>
    </citation>
    <scope>NUCLEOTIDE SEQUENCE [LARGE SCALE GENOMIC DNA]</scope>
    <source>
        <strain evidence="13">KCTC 42247</strain>
    </source>
</reference>
<evidence type="ECO:0000256" key="6">
    <source>
        <dbReference type="ARBA" id="ARBA00022777"/>
    </source>
</evidence>
<dbReference type="GO" id="GO:0050515">
    <property type="term" value="F:4-(cytidine 5'-diphospho)-2-C-methyl-D-erythritol kinase activity"/>
    <property type="evidence" value="ECO:0007669"/>
    <property type="project" value="UniProtKB-EC"/>
</dbReference>
<dbReference type="NCBIfam" id="TIGR00154">
    <property type="entry name" value="ispE"/>
    <property type="match status" value="1"/>
</dbReference>
<evidence type="ECO:0000259" key="10">
    <source>
        <dbReference type="Pfam" id="PF00288"/>
    </source>
</evidence>
<keyword evidence="9" id="KW-0414">Isoprene biosynthesis</keyword>
<evidence type="ECO:0000256" key="5">
    <source>
        <dbReference type="ARBA" id="ARBA00022741"/>
    </source>
</evidence>
<dbReference type="SUPFAM" id="SSF54211">
    <property type="entry name" value="Ribosomal protein S5 domain 2-like"/>
    <property type="match status" value="1"/>
</dbReference>
<comment type="function">
    <text evidence="9">Catalyzes the phosphorylation of the position 2 hydroxy group of 4-diphosphocytidyl-2C-methyl-D-erythritol.</text>
</comment>
<dbReference type="Pfam" id="PF00288">
    <property type="entry name" value="GHMP_kinases_N"/>
    <property type="match status" value="1"/>
</dbReference>
<comment type="pathway">
    <text evidence="9">Isoprenoid biosynthesis; isopentenyl diphosphate biosynthesis via DXP pathway; isopentenyl diphosphate from 1-deoxy-D-xylulose 5-phosphate: step 3/6.</text>
</comment>
<evidence type="ECO:0000256" key="9">
    <source>
        <dbReference type="HAMAP-Rule" id="MF_00061"/>
    </source>
</evidence>
<dbReference type="HAMAP" id="MF_00061">
    <property type="entry name" value="IspE"/>
    <property type="match status" value="1"/>
</dbReference>
<feature type="domain" description="GHMP kinase C-terminal" evidence="11">
    <location>
        <begin position="206"/>
        <end position="249"/>
    </location>
</feature>
<dbReference type="Pfam" id="PF08544">
    <property type="entry name" value="GHMP_kinases_C"/>
    <property type="match status" value="1"/>
</dbReference>
<feature type="active site" evidence="9">
    <location>
        <position position="8"/>
    </location>
</feature>
<dbReference type="SUPFAM" id="SSF55060">
    <property type="entry name" value="GHMP Kinase, C-terminal domain"/>
    <property type="match status" value="1"/>
</dbReference>
<keyword evidence="13" id="KW-1185">Reference proteome</keyword>
<name>A0ABW5UEE0_9SPHI</name>
<protein>
    <recommendedName>
        <fullName evidence="3 9">4-diphosphocytidyl-2-C-methyl-D-erythritol kinase</fullName>
        <shortName evidence="9">CMK</shortName>
        <ecNumber evidence="2 9">2.7.1.148</ecNumber>
    </recommendedName>
    <alternativeName>
        <fullName evidence="8 9">4-(cytidine-5'-diphospho)-2-C-methyl-D-erythritol kinase</fullName>
    </alternativeName>
</protein>
<evidence type="ECO:0000256" key="7">
    <source>
        <dbReference type="ARBA" id="ARBA00022840"/>
    </source>
</evidence>
<dbReference type="InterPro" id="IPR006204">
    <property type="entry name" value="GHMP_kinase_N_dom"/>
</dbReference>
<keyword evidence="7 9" id="KW-0067">ATP-binding</keyword>
<proteinExistence type="inferred from homology"/>
<sequence length="265" mass="29322">MLQFANAKINIGLHITGKRPDGYHDLESIFYPIKLYDGIEILPADELSMQVYNYDFPVGEDNLCTKAYRLLAADYDLPKVQIHLLKGIPVGAGLGGGSADASRVLTMLNTVYQLDLSQQRLETYASKLGADCPFFIRNSPVYATGIGTTFEDVTLDLADYKIVVVKPSIHISTAEAYQNVSIRTAQVDLRAAIQMPVQEWKYLIKNDFEDGLFRRYPQIQALKAAMYESGAVYASMSGSGSAVYGLFKTVPNATEFQSHGMMFSV</sequence>
<keyword evidence="6 9" id="KW-0418">Kinase</keyword>
<keyword evidence="5 9" id="KW-0547">Nucleotide-binding</keyword>
<evidence type="ECO:0000313" key="12">
    <source>
        <dbReference type="EMBL" id="MFD2744280.1"/>
    </source>
</evidence>
<dbReference type="PANTHER" id="PTHR43527:SF2">
    <property type="entry name" value="4-DIPHOSPHOCYTIDYL-2-C-METHYL-D-ERYTHRITOL KINASE, CHLOROPLASTIC"/>
    <property type="match status" value="1"/>
</dbReference>
<gene>
    <name evidence="9 12" type="primary">ispE</name>
    <name evidence="12" type="ORF">ACFSQ6_12855</name>
</gene>
<keyword evidence="4 9" id="KW-0808">Transferase</keyword>
<dbReference type="Proteomes" id="UP001597418">
    <property type="component" value="Unassembled WGS sequence"/>
</dbReference>
<accession>A0ABW5UEE0</accession>
<evidence type="ECO:0000313" key="13">
    <source>
        <dbReference type="Proteomes" id="UP001597418"/>
    </source>
</evidence>
<organism evidence="12 13">
    <name type="scientific">Sphingobacterium populi</name>
    <dbReference type="NCBI Taxonomy" id="1812824"/>
    <lineage>
        <taxon>Bacteria</taxon>
        <taxon>Pseudomonadati</taxon>
        <taxon>Bacteroidota</taxon>
        <taxon>Sphingobacteriia</taxon>
        <taxon>Sphingobacteriales</taxon>
        <taxon>Sphingobacteriaceae</taxon>
        <taxon>Sphingobacterium</taxon>
    </lineage>
</organism>
<evidence type="ECO:0000256" key="1">
    <source>
        <dbReference type="ARBA" id="ARBA00009684"/>
    </source>
</evidence>
<comment type="catalytic activity">
    <reaction evidence="9">
        <text>4-CDP-2-C-methyl-D-erythritol + ATP = 4-CDP-2-C-methyl-D-erythritol 2-phosphate + ADP + H(+)</text>
        <dbReference type="Rhea" id="RHEA:18437"/>
        <dbReference type="ChEBI" id="CHEBI:15378"/>
        <dbReference type="ChEBI" id="CHEBI:30616"/>
        <dbReference type="ChEBI" id="CHEBI:57823"/>
        <dbReference type="ChEBI" id="CHEBI:57919"/>
        <dbReference type="ChEBI" id="CHEBI:456216"/>
        <dbReference type="EC" id="2.7.1.148"/>
    </reaction>
</comment>
<dbReference type="InterPro" id="IPR004424">
    <property type="entry name" value="IspE"/>
</dbReference>
<feature type="domain" description="GHMP kinase N-terminal" evidence="10">
    <location>
        <begin position="62"/>
        <end position="136"/>
    </location>
</feature>
<evidence type="ECO:0000256" key="2">
    <source>
        <dbReference type="ARBA" id="ARBA00012052"/>
    </source>
</evidence>
<evidence type="ECO:0000256" key="4">
    <source>
        <dbReference type="ARBA" id="ARBA00022679"/>
    </source>
</evidence>
<dbReference type="InterPro" id="IPR014721">
    <property type="entry name" value="Ribsml_uS5_D2-typ_fold_subgr"/>
</dbReference>
<dbReference type="Gene3D" id="3.30.70.890">
    <property type="entry name" value="GHMP kinase, C-terminal domain"/>
    <property type="match status" value="1"/>
</dbReference>
<feature type="binding site" evidence="9">
    <location>
        <begin position="89"/>
        <end position="99"/>
    </location>
    <ligand>
        <name>ATP</name>
        <dbReference type="ChEBI" id="CHEBI:30616"/>
    </ligand>
</feature>
<dbReference type="Gene3D" id="3.30.230.10">
    <property type="match status" value="1"/>
</dbReference>
<evidence type="ECO:0000256" key="3">
    <source>
        <dbReference type="ARBA" id="ARBA00017473"/>
    </source>
</evidence>
<evidence type="ECO:0000256" key="8">
    <source>
        <dbReference type="ARBA" id="ARBA00032554"/>
    </source>
</evidence>
<dbReference type="InterPro" id="IPR020568">
    <property type="entry name" value="Ribosomal_Su5_D2-typ_SF"/>
</dbReference>
<evidence type="ECO:0000259" key="11">
    <source>
        <dbReference type="Pfam" id="PF08544"/>
    </source>
</evidence>
<dbReference type="EC" id="2.7.1.148" evidence="2 9"/>
<comment type="similarity">
    <text evidence="1 9">Belongs to the GHMP kinase family. IspE subfamily.</text>
</comment>
<dbReference type="InterPro" id="IPR013750">
    <property type="entry name" value="GHMP_kinase_C_dom"/>
</dbReference>
<dbReference type="EMBL" id="JBHUMB010000014">
    <property type="protein sequence ID" value="MFD2744280.1"/>
    <property type="molecule type" value="Genomic_DNA"/>
</dbReference>
<dbReference type="InterPro" id="IPR036554">
    <property type="entry name" value="GHMP_kinase_C_sf"/>
</dbReference>
<feature type="active site" evidence="9">
    <location>
        <position position="131"/>
    </location>
</feature>
<comment type="caution">
    <text evidence="12">The sequence shown here is derived from an EMBL/GenBank/DDBJ whole genome shotgun (WGS) entry which is preliminary data.</text>
</comment>
<dbReference type="PIRSF" id="PIRSF010376">
    <property type="entry name" value="IspE"/>
    <property type="match status" value="1"/>
</dbReference>
<dbReference type="RefSeq" id="WP_066751403.1">
    <property type="nucleotide sequence ID" value="NZ_JBHUMB010000014.1"/>
</dbReference>